<dbReference type="RefSeq" id="WP_148581254.1">
    <property type="nucleotide sequence ID" value="NZ_SDKK01000030.1"/>
</dbReference>
<comment type="caution">
    <text evidence="1">The sequence shown here is derived from an EMBL/GenBank/DDBJ whole genome shotgun (WGS) entry which is preliminary data.</text>
</comment>
<evidence type="ECO:0000313" key="2">
    <source>
        <dbReference type="Proteomes" id="UP000389128"/>
    </source>
</evidence>
<protein>
    <submittedName>
        <fullName evidence="1">Transcriptional regulator</fullName>
    </submittedName>
</protein>
<keyword evidence="2" id="KW-1185">Reference proteome</keyword>
<dbReference type="AlphaFoldDB" id="A0A6C2CF76"/>
<organism evidence="1 2">
    <name type="scientific">Zoogloea oleivorans</name>
    <dbReference type="NCBI Taxonomy" id="1552750"/>
    <lineage>
        <taxon>Bacteria</taxon>
        <taxon>Pseudomonadati</taxon>
        <taxon>Pseudomonadota</taxon>
        <taxon>Betaproteobacteria</taxon>
        <taxon>Rhodocyclales</taxon>
        <taxon>Zoogloeaceae</taxon>
        <taxon>Zoogloea</taxon>
    </lineage>
</organism>
<gene>
    <name evidence="1" type="ORF">ETQ85_22235</name>
</gene>
<accession>A0A6C2CF76</accession>
<sequence length="116" mass="12548">MALTRDFKETVLARIQADPRYGDALLNEGIECMLAGDVDTGKAILRDYIKATLGFAKLGAETGASPKSLMRMFSAGGNPQARNLFAVIGHLQTQSGVTLHVTAHRNARKRQSHTLP</sequence>
<dbReference type="EMBL" id="SDKK01000030">
    <property type="protein sequence ID" value="TYC52710.1"/>
    <property type="molecule type" value="Genomic_DNA"/>
</dbReference>
<dbReference type="Proteomes" id="UP000389128">
    <property type="component" value="Unassembled WGS sequence"/>
</dbReference>
<dbReference type="OrthoDB" id="9794662at2"/>
<proteinExistence type="predicted"/>
<evidence type="ECO:0000313" key="1">
    <source>
        <dbReference type="EMBL" id="TYC52710.1"/>
    </source>
</evidence>
<reference evidence="1 2" key="1">
    <citation type="submission" date="2019-01" db="EMBL/GenBank/DDBJ databases">
        <title>Zoogloea oleivorans genome sequencing and assembly.</title>
        <authorList>
            <person name="Tancsics A."/>
            <person name="Farkas M."/>
            <person name="Kriszt B."/>
            <person name="Maroti G."/>
            <person name="Horvath B."/>
        </authorList>
    </citation>
    <scope>NUCLEOTIDE SEQUENCE [LARGE SCALE GENOMIC DNA]</scope>
    <source>
        <strain evidence="1 2">Buc</strain>
    </source>
</reference>
<name>A0A6C2CF76_9RHOO</name>